<proteinExistence type="predicted"/>
<dbReference type="InterPro" id="IPR051010">
    <property type="entry name" value="BCAA_transport"/>
</dbReference>
<gene>
    <name evidence="3" type="ORF">SCFA_730019</name>
</gene>
<name>A0A485M3P9_9ZZZZ</name>
<dbReference type="CDD" id="cd06340">
    <property type="entry name" value="PBP1_ABC_ligand_binding-like"/>
    <property type="match status" value="1"/>
</dbReference>
<reference evidence="3" key="1">
    <citation type="submission" date="2019-03" db="EMBL/GenBank/DDBJ databases">
        <authorList>
            <person name="Hao L."/>
        </authorList>
    </citation>
    <scope>NUCLEOTIDE SEQUENCE</scope>
</reference>
<dbReference type="PANTHER" id="PTHR30483:SF37">
    <property type="entry name" value="ABC TRANSPORTER SUBSTRATE-BINDING PROTEIN"/>
    <property type="match status" value="1"/>
</dbReference>
<keyword evidence="1" id="KW-0732">Signal</keyword>
<accession>A0A485M3P9</accession>
<dbReference type="EMBL" id="CAADRM010000140">
    <property type="protein sequence ID" value="VFU17871.1"/>
    <property type="molecule type" value="Genomic_DNA"/>
</dbReference>
<protein>
    <submittedName>
        <fullName evidence="3">Putative Leu/Ile/Val-binding protein homolog 7</fullName>
    </submittedName>
</protein>
<dbReference type="Pfam" id="PF13458">
    <property type="entry name" value="Peripla_BP_6"/>
    <property type="match status" value="1"/>
</dbReference>
<dbReference type="SUPFAM" id="SSF53822">
    <property type="entry name" value="Periplasmic binding protein-like I"/>
    <property type="match status" value="1"/>
</dbReference>
<evidence type="ECO:0000256" key="1">
    <source>
        <dbReference type="ARBA" id="ARBA00022729"/>
    </source>
</evidence>
<dbReference type="InterPro" id="IPR028082">
    <property type="entry name" value="Peripla_BP_I"/>
</dbReference>
<evidence type="ECO:0000259" key="2">
    <source>
        <dbReference type="Pfam" id="PF13458"/>
    </source>
</evidence>
<dbReference type="Gene3D" id="3.40.50.2300">
    <property type="match status" value="2"/>
</dbReference>
<feature type="domain" description="Leucine-binding protein" evidence="2">
    <location>
        <begin position="33"/>
        <end position="368"/>
    </location>
</feature>
<dbReference type="AlphaFoldDB" id="A0A485M3P9"/>
<dbReference type="PANTHER" id="PTHR30483">
    <property type="entry name" value="LEUCINE-SPECIFIC-BINDING PROTEIN"/>
    <property type="match status" value="1"/>
</dbReference>
<organism evidence="3">
    <name type="scientific">anaerobic digester metagenome</name>
    <dbReference type="NCBI Taxonomy" id="1263854"/>
    <lineage>
        <taxon>unclassified sequences</taxon>
        <taxon>metagenomes</taxon>
        <taxon>ecological metagenomes</taxon>
    </lineage>
</organism>
<dbReference type="InterPro" id="IPR028081">
    <property type="entry name" value="Leu-bd"/>
</dbReference>
<sequence>MKRAFVKLVVITLACLVSLPAGGVALADTGSKTVKIGVILPLTGPQAPIGREVLRGIQVAADMVNDMGGIWNKTKITLVTGDAANSESARTETERLITVEGVKLLIGVYSSSLAFIVHPIADKYNVVFWETNAIADRLRQMGHKNTYFFGPMASGWGSQAADCVVELIAPKLNKDPKDLRIAVVYQGTEWGKSLSHDGFIKRAKDLGLNVVIDAPYDPNTMDFSSLVLKIKKTNPDIVHTQNYLDDGYRLFRDARKNGLNPKVWIADGCPWAYVDEAFQKFGDDMNYVLDLNQVAGGNIWNLSPTTQSQYREFLDRYAKKYNVKSVMASSDVAVGFTSAIALFEYVLPAAGSLDPAKIAEVVNDLSLPSTATARPGGIKFAPHSDPVQAGQNIRAGVVARQIFNKQYYTVWPKESAEIEAIFPIPPFGKRAFDDKNLKMLSQ</sequence>
<evidence type="ECO:0000313" key="3">
    <source>
        <dbReference type="EMBL" id="VFU17871.1"/>
    </source>
</evidence>